<accession>F0S6E5</accession>
<dbReference type="HOGENOM" id="CLU_255710_0_0_10"/>
<dbReference type="RefSeq" id="WP_013634751.1">
    <property type="nucleotide sequence ID" value="NC_015177.1"/>
</dbReference>
<evidence type="ECO:0000313" key="1">
    <source>
        <dbReference type="EMBL" id="ADY54271.1"/>
    </source>
</evidence>
<keyword evidence="2" id="KW-1185">Reference proteome</keyword>
<dbReference type="KEGG" id="psn:Pedsa_3742"/>
<dbReference type="eggNOG" id="COG5635">
    <property type="taxonomic scope" value="Bacteria"/>
</dbReference>
<protein>
    <recommendedName>
        <fullName evidence="3">Restriction endonuclease type IV Mrr domain-containing protein</fullName>
    </recommendedName>
</protein>
<evidence type="ECO:0008006" key="3">
    <source>
        <dbReference type="Google" id="ProtNLM"/>
    </source>
</evidence>
<dbReference type="Proteomes" id="UP000000310">
    <property type="component" value="Chromosome"/>
</dbReference>
<dbReference type="EMBL" id="CP002545">
    <property type="protein sequence ID" value="ADY54271.1"/>
    <property type="molecule type" value="Genomic_DNA"/>
</dbReference>
<reference evidence="2" key="2">
    <citation type="submission" date="2011-02" db="EMBL/GenBank/DDBJ databases">
        <title>The complete genome of Pedobacter saltans DSM 12145.</title>
        <authorList>
            <consortium name="US DOE Joint Genome Institute (JGI-PGF)"/>
            <person name="Lucas S."/>
            <person name="Copeland A."/>
            <person name="Lapidus A."/>
            <person name="Bruce D."/>
            <person name="Goodwin L."/>
            <person name="Pitluck S."/>
            <person name="Kyrpides N."/>
            <person name="Mavromatis K."/>
            <person name="Pagani I."/>
            <person name="Ivanova N."/>
            <person name="Ovchinnikova G."/>
            <person name="Lu M."/>
            <person name="Detter J.C."/>
            <person name="Han C."/>
            <person name="Land M."/>
            <person name="Hauser L."/>
            <person name="Markowitz V."/>
            <person name="Cheng J.-F."/>
            <person name="Hugenholtz P."/>
            <person name="Woyke T."/>
            <person name="Wu D."/>
            <person name="Tindall B."/>
            <person name="Pomrenke H.G."/>
            <person name="Brambilla E."/>
            <person name="Klenk H.-P."/>
            <person name="Eisen J.A."/>
        </authorList>
    </citation>
    <scope>NUCLEOTIDE SEQUENCE [LARGE SCALE GENOMIC DNA]</scope>
    <source>
        <strain evidence="2">ATCC 51119 / DSM 12145 / JCM 21818 / LMG 10337 / NBRC 100064 / NCIMB 13643</strain>
    </source>
</reference>
<name>F0S6E5_PSESL</name>
<gene>
    <name evidence="1" type="ordered locus">Pedsa_3742</name>
</gene>
<dbReference type="OrthoDB" id="8450256at2"/>
<reference evidence="1 2" key="1">
    <citation type="journal article" date="2011" name="Stand. Genomic Sci.">
        <title>Complete genome sequence of the gliding, heparinolytic Pedobacter saltans type strain (113).</title>
        <authorList>
            <person name="Liolios K."/>
            <person name="Sikorski J."/>
            <person name="Lu M."/>
            <person name="Nolan M."/>
            <person name="Lapidus A."/>
            <person name="Lucas S."/>
            <person name="Hammon N."/>
            <person name="Deshpande S."/>
            <person name="Cheng J.F."/>
            <person name="Tapia R."/>
            <person name="Han C."/>
            <person name="Goodwin L."/>
            <person name="Pitluck S."/>
            <person name="Huntemann M."/>
            <person name="Ivanova N."/>
            <person name="Pagani I."/>
            <person name="Mavromatis K."/>
            <person name="Ovchinikova G."/>
            <person name="Pati A."/>
            <person name="Chen A."/>
            <person name="Palaniappan K."/>
            <person name="Land M."/>
            <person name="Hauser L."/>
            <person name="Brambilla E.M."/>
            <person name="Kotsyurbenko O."/>
            <person name="Rohde M."/>
            <person name="Tindall B.J."/>
            <person name="Abt B."/>
            <person name="Goker M."/>
            <person name="Detter J.C."/>
            <person name="Woyke T."/>
            <person name="Bristow J."/>
            <person name="Eisen J.A."/>
            <person name="Markowitz V."/>
            <person name="Hugenholtz P."/>
            <person name="Klenk H.P."/>
            <person name="Kyrpides N.C."/>
        </authorList>
    </citation>
    <scope>NUCLEOTIDE SEQUENCE [LARGE SCALE GENOMIC DNA]</scope>
    <source>
        <strain evidence="2">ATCC 51119 / DSM 12145 / JCM 21818 / LMG 10337 / NBRC 100064 / NCIMB 13643</strain>
    </source>
</reference>
<sequence>MINKKGLDWNKISWDVFQDLCIHFTQYELPELRFENYLKQGNDQKGIDLHSLKPNGGKYTFIQCKCEKKLFPGDLTNIVNQFTYNSLVDECSDFILITTADLQNSKSKKRQSELVKKLKNDFNIDLQFWDKNYLDTQLQKYYTVVEKYFGKLDADELCHSKNISYRPISEPKDYIDRQIERYNQPLLSIWDNDFTAIELEKLFVENRFSAKRMAILGEAHSGKSIEMQKVLHNLSASPLSYYPILIDLKELNVSEIDRCLQVNYPNWKTIPAKDIIIGLDGLDEVPTEKFLSQVKYIKAFAMENPNISLIICCRRLFFDHYEIENELRDFEIFELRPLNEHSIHKYLVQQLGSDIDHFYKKIYNAGIYDFLFSPFYLIQLVKSYKENSNQIPENKISLLDSFIDTTLQNTRRNIDGKLLKRQSVKYNNSIQKLAFALQLAGTNSFIDETIQLLFDDKEILLLQNSSIVNFKNNYWSFTNALYQEHLAAQYLINLPFKDIINLSTNGTQIKKIKTKWLQTITSLFSLIDEKGSLYKPLIEFIKQDNIEIIFKTEGTKFSSDQMITFLDLLVEKLNIYNNRLQLINDRVIASFINSQPKAKDHCIELIKQELPTPIKTVFTRVLRNVELSETQKENLKKMIFSEVFNTLDDFYANQLLELSAEFNLATKDFVYKLTQSSLNSKHEFRDGVYQNILKLKLIDEFYDYALEGIPVLIRHNQEIDHNGSYYFLEMLLASVKNTVNAKKLLISLNQTGHFEFFERSINKGLFLTTLNENLVKIYKSDITIIYPLLNLIKKIGREFTKSDYEELSNFFNETNSNSLALKILFPDIKRLDFWNFAYLLTEDCFDFIFNEYEEGNISLDKLWSIYVATDHYGNKDIANKFFSACKATTESHFLPKWNPIHDEYEKYSRLIDQNDLSYILNKGSFKKGIIKYFKAFGSDIISKNELYIDYNASPTKIKANSLIIYHFLKDRQPWDSIEKKLALQQLEKMDFEWFQVLKILGKYSTDFIQSNIPLYEIVKEYYYKKLPICIFESTYSIEISENGEIEHWHKTLEVKIAKIFSKFEFDTPEEILIKMICADNGGIKNFEHHSLNNTYSLSETILEKISNKNIELLKQSILDNIKLGISDMGVLENHIGLCRHLKIYDSKDIIYDILTKLFFENKYTSTSYSINDILEVYIELGGTVSDLIPLIKYIKNYNAYCFIYMAKKIGDSFSAEIAPILKIALYRDDTKEERKFEIAHTLINIGEIEGLTFLVSYLEIHKRISNRNLGEISFKKLDTRQILAQIDGICYFIVDDAQKVIHWTESGQGIVRNWILSLAEKSEEDLILVNDFLIEKSNHLSSKYKRYRDIHWYRLLALEKFRDFDSNYLDINQISKLVN</sequence>
<organism evidence="1 2">
    <name type="scientific">Pseudopedobacter saltans (strain ATCC 51119 / DSM 12145 / JCM 21818 / CCUG 39354 / LMG 10337 / NBRC 100064 / NCIMB 13643)</name>
    <name type="common">Pedobacter saltans</name>
    <dbReference type="NCBI Taxonomy" id="762903"/>
    <lineage>
        <taxon>Bacteria</taxon>
        <taxon>Pseudomonadati</taxon>
        <taxon>Bacteroidota</taxon>
        <taxon>Sphingobacteriia</taxon>
        <taxon>Sphingobacteriales</taxon>
        <taxon>Sphingobacteriaceae</taxon>
        <taxon>Pseudopedobacter</taxon>
    </lineage>
</organism>
<evidence type="ECO:0000313" key="2">
    <source>
        <dbReference type="Proteomes" id="UP000000310"/>
    </source>
</evidence>
<proteinExistence type="predicted"/>